<feature type="region of interest" description="Disordered" evidence="1">
    <location>
        <begin position="175"/>
        <end position="198"/>
    </location>
</feature>
<keyword evidence="3" id="KW-1185">Reference proteome</keyword>
<dbReference type="PATRIC" id="fig|502682.8.peg.385"/>
<evidence type="ECO:0008006" key="4">
    <source>
        <dbReference type="Google" id="ProtNLM"/>
    </source>
</evidence>
<evidence type="ECO:0000256" key="1">
    <source>
        <dbReference type="SAM" id="MobiDB-lite"/>
    </source>
</evidence>
<accession>A0A0G9MQ14</accession>
<evidence type="ECO:0000313" key="2">
    <source>
        <dbReference type="EMBL" id="KLE32805.1"/>
    </source>
</evidence>
<dbReference type="Proteomes" id="UP000053070">
    <property type="component" value="Unassembled WGS sequence"/>
</dbReference>
<name>A0A0G9MQ14_9SPHN</name>
<organism evidence="2 3">
    <name type="scientific">Aurantiacibacter gangjinensis</name>
    <dbReference type="NCBI Taxonomy" id="502682"/>
    <lineage>
        <taxon>Bacteria</taxon>
        <taxon>Pseudomonadati</taxon>
        <taxon>Pseudomonadota</taxon>
        <taxon>Alphaproteobacteria</taxon>
        <taxon>Sphingomonadales</taxon>
        <taxon>Erythrobacteraceae</taxon>
        <taxon>Aurantiacibacter</taxon>
    </lineage>
</organism>
<dbReference type="InterPro" id="IPR046149">
    <property type="entry name" value="DUF6151"/>
</dbReference>
<dbReference type="InterPro" id="IPR011057">
    <property type="entry name" value="Mss4-like_sf"/>
</dbReference>
<dbReference type="EMBL" id="LBHC01000001">
    <property type="protein sequence ID" value="KLE32805.1"/>
    <property type="molecule type" value="Genomic_DNA"/>
</dbReference>
<dbReference type="STRING" id="502682.BMF35_a1798"/>
<protein>
    <recommendedName>
        <fullName evidence="4">CENP-V/GFA domain-containing protein</fullName>
    </recommendedName>
</protein>
<dbReference type="AlphaFoldDB" id="A0A0G9MQ14"/>
<dbReference type="Gene3D" id="3.90.1590.10">
    <property type="entry name" value="glutathione-dependent formaldehyde- activating enzyme (gfa)"/>
    <property type="match status" value="1"/>
</dbReference>
<feature type="compositionally biased region" description="Basic and acidic residues" evidence="1">
    <location>
        <begin position="184"/>
        <end position="198"/>
    </location>
</feature>
<proteinExistence type="predicted"/>
<sequence length="198" mass="21894">MEETLSFACQCGAVRGTVAIPSPIDGECLVCHCHDCRDFIRLMGKADTMLDDLGGLALFNFRGSRLRLEQGIENLASLHMTDRPVLRWYASCCDTPMFNSFATSSLPFLDILVPTIRDAAALSGLRDRQRHLFTKSATGDASSLRKTYPLALMARTFPRMVREWVGGARKANPLFDPSTGRPVAEPRRVSAKERSAIT</sequence>
<comment type="caution">
    <text evidence="2">The sequence shown here is derived from an EMBL/GenBank/DDBJ whole genome shotgun (WGS) entry which is preliminary data.</text>
</comment>
<dbReference type="SUPFAM" id="SSF51316">
    <property type="entry name" value="Mss4-like"/>
    <property type="match status" value="1"/>
</dbReference>
<dbReference type="Pfam" id="PF19648">
    <property type="entry name" value="DUF6151"/>
    <property type="match status" value="1"/>
</dbReference>
<reference evidence="2 3" key="1">
    <citation type="submission" date="2015-04" db="EMBL/GenBank/DDBJ databases">
        <title>The draft genome sequence of Erythrobacr gangjinensis K7-2.</title>
        <authorList>
            <person name="Zhuang L."/>
            <person name="Liu Y."/>
            <person name="Shao Z."/>
        </authorList>
    </citation>
    <scope>NUCLEOTIDE SEQUENCE [LARGE SCALE GENOMIC DNA]</scope>
    <source>
        <strain evidence="2 3">K7-2</strain>
    </source>
</reference>
<gene>
    <name evidence="2" type="ORF">AAW01_01885</name>
</gene>
<evidence type="ECO:0000313" key="3">
    <source>
        <dbReference type="Proteomes" id="UP000053070"/>
    </source>
</evidence>